<dbReference type="EMBL" id="MHRP01000008">
    <property type="protein sequence ID" value="OHA27651.1"/>
    <property type="molecule type" value="Genomic_DNA"/>
</dbReference>
<evidence type="ECO:0000313" key="2">
    <source>
        <dbReference type="EMBL" id="OHA27651.1"/>
    </source>
</evidence>
<dbReference type="AlphaFoldDB" id="A0A1G2MXJ1"/>
<reference evidence="2 3" key="1">
    <citation type="journal article" date="2016" name="Nat. Commun.">
        <title>Thousands of microbial genomes shed light on interconnected biogeochemical processes in an aquifer system.</title>
        <authorList>
            <person name="Anantharaman K."/>
            <person name="Brown C.T."/>
            <person name="Hug L.A."/>
            <person name="Sharon I."/>
            <person name="Castelle C.J."/>
            <person name="Probst A.J."/>
            <person name="Thomas B.C."/>
            <person name="Singh A."/>
            <person name="Wilkins M.J."/>
            <person name="Karaoz U."/>
            <person name="Brodie E.L."/>
            <person name="Williams K.H."/>
            <person name="Hubbard S.S."/>
            <person name="Banfield J.F."/>
        </authorList>
    </citation>
    <scope>NUCLEOTIDE SEQUENCE [LARGE SCALE GENOMIC DNA]</scope>
</reference>
<evidence type="ECO:0000313" key="3">
    <source>
        <dbReference type="Proteomes" id="UP000177943"/>
    </source>
</evidence>
<dbReference type="Proteomes" id="UP000177943">
    <property type="component" value="Unassembled WGS sequence"/>
</dbReference>
<dbReference type="Pfam" id="PF04266">
    <property type="entry name" value="ASCH"/>
    <property type="match status" value="1"/>
</dbReference>
<organism evidence="2 3">
    <name type="scientific">Candidatus Taylorbacteria bacterium RIFCSPHIGHO2_02_FULL_45_35</name>
    <dbReference type="NCBI Taxonomy" id="1802311"/>
    <lineage>
        <taxon>Bacteria</taxon>
        <taxon>Candidatus Tayloriibacteriota</taxon>
    </lineage>
</organism>
<dbReference type="SMART" id="SM01022">
    <property type="entry name" value="ASCH"/>
    <property type="match status" value="1"/>
</dbReference>
<comment type="caution">
    <text evidence="2">The sequence shown here is derived from an EMBL/GenBank/DDBJ whole genome shotgun (WGS) entry which is preliminary data.</text>
</comment>
<dbReference type="PANTHER" id="PTHR42250:SF1">
    <property type="entry name" value="ASCH DOMAIN-CONTAINING PROTEIN"/>
    <property type="match status" value="1"/>
</dbReference>
<dbReference type="InterPro" id="IPR015947">
    <property type="entry name" value="PUA-like_sf"/>
</dbReference>
<gene>
    <name evidence="2" type="ORF">A3D56_04175</name>
</gene>
<sequence>MTKRLKFKDALARLIIAGQKDSTWRLFDDKHLAEGDVVECVNADTGEKFAEAVLTKVYEKKIGELDEFDFAGHEKFATNEEMYRTYRSYYGDRVSSETVIKIARFRLVD</sequence>
<dbReference type="InterPro" id="IPR007374">
    <property type="entry name" value="ASCH_domain"/>
</dbReference>
<accession>A0A1G2MXJ1</accession>
<proteinExistence type="predicted"/>
<evidence type="ECO:0000259" key="1">
    <source>
        <dbReference type="SMART" id="SM01022"/>
    </source>
</evidence>
<dbReference type="SUPFAM" id="SSF88697">
    <property type="entry name" value="PUA domain-like"/>
    <property type="match status" value="1"/>
</dbReference>
<dbReference type="Gene3D" id="2.30.130.30">
    <property type="entry name" value="Hypothetical protein"/>
    <property type="match status" value="1"/>
</dbReference>
<dbReference type="PANTHER" id="PTHR42250">
    <property type="entry name" value="ASCH DOMAIN-CONTAINING PROTEIN"/>
    <property type="match status" value="1"/>
</dbReference>
<feature type="domain" description="ASCH" evidence="1">
    <location>
        <begin position="5"/>
        <end position="109"/>
    </location>
</feature>
<protein>
    <recommendedName>
        <fullName evidence="1">ASCH domain-containing protein</fullName>
    </recommendedName>
</protein>
<name>A0A1G2MXJ1_9BACT</name>